<accession>A0A1M5SU79</accession>
<reference evidence="1 2" key="1">
    <citation type="submission" date="2016-11" db="EMBL/GenBank/DDBJ databases">
        <authorList>
            <person name="Jaros S."/>
            <person name="Januszkiewicz K."/>
            <person name="Wedrychowicz H."/>
        </authorList>
    </citation>
    <scope>NUCLEOTIDE SEQUENCE [LARGE SCALE GENOMIC DNA]</scope>
    <source>
        <strain evidence="1 2">DSM 28715</strain>
    </source>
</reference>
<keyword evidence="2" id="KW-1185">Reference proteome</keyword>
<dbReference type="EMBL" id="FQXB01000007">
    <property type="protein sequence ID" value="SHH42027.1"/>
    <property type="molecule type" value="Genomic_DNA"/>
</dbReference>
<dbReference type="AlphaFoldDB" id="A0A1M5SU79"/>
<dbReference type="Proteomes" id="UP000184074">
    <property type="component" value="Unassembled WGS sequence"/>
</dbReference>
<organism evidence="1 2">
    <name type="scientific">Cognatiyoonia sediminum</name>
    <dbReference type="NCBI Taxonomy" id="1508389"/>
    <lineage>
        <taxon>Bacteria</taxon>
        <taxon>Pseudomonadati</taxon>
        <taxon>Pseudomonadota</taxon>
        <taxon>Alphaproteobacteria</taxon>
        <taxon>Rhodobacterales</taxon>
        <taxon>Paracoccaceae</taxon>
        <taxon>Cognatiyoonia</taxon>
    </lineage>
</organism>
<name>A0A1M5SU79_9RHOB</name>
<evidence type="ECO:0000313" key="2">
    <source>
        <dbReference type="Proteomes" id="UP000184074"/>
    </source>
</evidence>
<proteinExistence type="predicted"/>
<sequence length="63" mass="7115">MKNPHLACETGAFRVTLSATVASKDNVTLGRPQATPSDQRYRWCPRSNSVQRMNIREGRIIDI</sequence>
<evidence type="ECO:0000313" key="1">
    <source>
        <dbReference type="EMBL" id="SHH42027.1"/>
    </source>
</evidence>
<dbReference type="STRING" id="1508389.SAMN05444003_3113"/>
<gene>
    <name evidence="1" type="ORF">SAMN05444003_3113</name>
</gene>
<protein>
    <submittedName>
        <fullName evidence="1">Uncharacterized protein</fullName>
    </submittedName>
</protein>